<evidence type="ECO:0000313" key="1">
    <source>
        <dbReference type="EMBL" id="UTO28058.1"/>
    </source>
</evidence>
<name>A0ABY5EW11_9HYPH</name>
<protein>
    <submittedName>
        <fullName evidence="1">Uncharacterized protein</fullName>
    </submittedName>
</protein>
<gene>
    <name evidence="1" type="ORF">NMK50_07580</name>
</gene>
<accession>A0ABY5EW11</accession>
<sequence length="64" mass="7514">MALKVFRKNGDYDKRSVWQMIKIDNLRCRKVQVQGKKREGNCGLANLIFEKSGEEKRIFTPLDL</sequence>
<dbReference type="RefSeq" id="WP_254769966.1">
    <property type="nucleotide sequence ID" value="NZ_CP101114.1"/>
</dbReference>
<organism evidence="1 2">
    <name type="scientific">Bartonella harrusi</name>
    <dbReference type="NCBI Taxonomy" id="2961895"/>
    <lineage>
        <taxon>Bacteria</taxon>
        <taxon>Pseudomonadati</taxon>
        <taxon>Pseudomonadota</taxon>
        <taxon>Alphaproteobacteria</taxon>
        <taxon>Hyphomicrobiales</taxon>
        <taxon>Bartonellaceae</taxon>
        <taxon>Bartonella</taxon>
    </lineage>
</organism>
<dbReference type="EMBL" id="CP101114">
    <property type="protein sequence ID" value="UTO28058.1"/>
    <property type="molecule type" value="Genomic_DNA"/>
</dbReference>
<proteinExistence type="predicted"/>
<dbReference type="Proteomes" id="UP001059475">
    <property type="component" value="Chromosome"/>
</dbReference>
<reference evidence="1" key="1">
    <citation type="submission" date="2022-07" db="EMBL/GenBank/DDBJ databases">
        <title>First report of Bartonella spp. in marsupials in Brazil, with a description of Bartonella harrusi sp. nov. and new proposal for taxonomic reclassification of species of the genus Bartonella.</title>
        <authorList>
            <person name="Amaral R.B."/>
        </authorList>
    </citation>
    <scope>NUCLEOTIDE SEQUENCE</scope>
    <source>
        <strain evidence="1">117A</strain>
    </source>
</reference>
<keyword evidence="2" id="KW-1185">Reference proteome</keyword>
<evidence type="ECO:0000313" key="2">
    <source>
        <dbReference type="Proteomes" id="UP001059475"/>
    </source>
</evidence>